<organism evidence="2 3">
    <name type="scientific">Streptomyces brasiliensis</name>
    <dbReference type="NCBI Taxonomy" id="1954"/>
    <lineage>
        <taxon>Bacteria</taxon>
        <taxon>Bacillati</taxon>
        <taxon>Actinomycetota</taxon>
        <taxon>Actinomycetes</taxon>
        <taxon>Kitasatosporales</taxon>
        <taxon>Streptomycetaceae</taxon>
        <taxon>Streptomyces</taxon>
    </lineage>
</organism>
<dbReference type="InterPro" id="IPR047641">
    <property type="entry name" value="ABC_transpr_MalK/UgpC-like"/>
</dbReference>
<protein>
    <recommendedName>
        <fullName evidence="1">ABC transporter domain-containing protein</fullName>
    </recommendedName>
</protein>
<dbReference type="GO" id="GO:0005524">
    <property type="term" value="F:ATP binding"/>
    <property type="evidence" value="ECO:0007669"/>
    <property type="project" value="InterPro"/>
</dbReference>
<dbReference type="EMBL" id="BMQA01000002">
    <property type="protein sequence ID" value="GGJ02255.1"/>
    <property type="molecule type" value="Genomic_DNA"/>
</dbReference>
<dbReference type="Proteomes" id="UP000657574">
    <property type="component" value="Unassembled WGS sequence"/>
</dbReference>
<reference evidence="2" key="1">
    <citation type="journal article" date="2014" name="Int. J. Syst. Evol. Microbiol.">
        <title>Complete genome sequence of Corynebacterium casei LMG S-19264T (=DSM 44701T), isolated from a smear-ripened cheese.</title>
        <authorList>
            <consortium name="US DOE Joint Genome Institute (JGI-PGF)"/>
            <person name="Walter F."/>
            <person name="Albersmeier A."/>
            <person name="Kalinowski J."/>
            <person name="Ruckert C."/>
        </authorList>
    </citation>
    <scope>NUCLEOTIDE SEQUENCE</scope>
    <source>
        <strain evidence="2">JCM 3086</strain>
    </source>
</reference>
<name>A0A917K6W7_9ACTN</name>
<proteinExistence type="predicted"/>
<dbReference type="Gene3D" id="3.40.50.300">
    <property type="entry name" value="P-loop containing nucleotide triphosphate hydrolases"/>
    <property type="match status" value="1"/>
</dbReference>
<dbReference type="GO" id="GO:0016887">
    <property type="term" value="F:ATP hydrolysis activity"/>
    <property type="evidence" value="ECO:0007669"/>
    <property type="project" value="InterPro"/>
</dbReference>
<evidence type="ECO:0000313" key="3">
    <source>
        <dbReference type="Proteomes" id="UP000657574"/>
    </source>
</evidence>
<evidence type="ECO:0000313" key="2">
    <source>
        <dbReference type="EMBL" id="GGJ02255.1"/>
    </source>
</evidence>
<dbReference type="PANTHER" id="PTHR43875:SF1">
    <property type="entry name" value="OSMOPROTECTIVE COMPOUNDS UPTAKE ATP-BINDING PROTEIN GGTA"/>
    <property type="match status" value="1"/>
</dbReference>
<dbReference type="AlphaFoldDB" id="A0A917K6W7"/>
<evidence type="ECO:0000259" key="1">
    <source>
        <dbReference type="Pfam" id="PF00005"/>
    </source>
</evidence>
<dbReference type="SUPFAM" id="SSF52540">
    <property type="entry name" value="P-loop containing nucleoside triphosphate hydrolases"/>
    <property type="match status" value="1"/>
</dbReference>
<keyword evidence="3" id="KW-1185">Reference proteome</keyword>
<reference evidence="2" key="2">
    <citation type="submission" date="2020-09" db="EMBL/GenBank/DDBJ databases">
        <authorList>
            <person name="Sun Q."/>
            <person name="Ohkuma M."/>
        </authorList>
    </citation>
    <scope>NUCLEOTIDE SEQUENCE</scope>
    <source>
        <strain evidence="2">JCM 3086</strain>
    </source>
</reference>
<dbReference type="InterPro" id="IPR003439">
    <property type="entry name" value="ABC_transporter-like_ATP-bd"/>
</dbReference>
<comment type="caution">
    <text evidence="2">The sequence shown here is derived from an EMBL/GenBank/DDBJ whole genome shotgun (WGS) entry which is preliminary data.</text>
</comment>
<feature type="domain" description="ABC transporter" evidence="1">
    <location>
        <begin position="22"/>
        <end position="49"/>
    </location>
</feature>
<sequence>MTRAISLHDVSKSCTHGVRVVDRLSLDIAAGDFLVLLGPSGCGKSTVLR</sequence>
<dbReference type="InterPro" id="IPR027417">
    <property type="entry name" value="P-loop_NTPase"/>
</dbReference>
<gene>
    <name evidence="2" type="ORF">GCM10010121_010800</name>
</gene>
<dbReference type="PANTHER" id="PTHR43875">
    <property type="entry name" value="MALTODEXTRIN IMPORT ATP-BINDING PROTEIN MSMX"/>
    <property type="match status" value="1"/>
</dbReference>
<dbReference type="Pfam" id="PF00005">
    <property type="entry name" value="ABC_tran"/>
    <property type="match status" value="1"/>
</dbReference>
<accession>A0A917K6W7</accession>
<dbReference type="GO" id="GO:0055052">
    <property type="term" value="C:ATP-binding cassette (ABC) transporter complex, substrate-binding subunit-containing"/>
    <property type="evidence" value="ECO:0007669"/>
    <property type="project" value="TreeGrafter"/>
</dbReference>